<gene>
    <name evidence="1" type="ORF">ZEAMMB73_Zm00001d033217</name>
</gene>
<reference evidence="1" key="1">
    <citation type="submission" date="2015-12" db="EMBL/GenBank/DDBJ databases">
        <title>Update maize B73 reference genome by single molecule sequencing technologies.</title>
        <authorList>
            <consortium name="Maize Genome Sequencing Project"/>
            <person name="Ware D."/>
        </authorList>
    </citation>
    <scope>NUCLEOTIDE SEQUENCE [LARGE SCALE GENOMIC DNA]</scope>
    <source>
        <tissue evidence="1">Seedling</tissue>
    </source>
</reference>
<sequence length="33" mass="3838">MAQSGGSRTWSRSTIRSCDGLGWAEIFVDYWWK</sequence>
<name>A0A1D6KX03_MAIZE</name>
<accession>A0A1D6KX03</accession>
<protein>
    <submittedName>
        <fullName evidence="1">Serine/threonine-protein phosphatase BSL3</fullName>
    </submittedName>
</protein>
<evidence type="ECO:0000313" key="1">
    <source>
        <dbReference type="EMBL" id="ONM06990.1"/>
    </source>
</evidence>
<proteinExistence type="predicted"/>
<dbReference type="EMBL" id="CM007647">
    <property type="protein sequence ID" value="ONM06990.1"/>
    <property type="molecule type" value="Genomic_DNA"/>
</dbReference>
<dbReference type="AlphaFoldDB" id="A0A1D6KX03"/>
<organism evidence="1">
    <name type="scientific">Zea mays</name>
    <name type="common">Maize</name>
    <dbReference type="NCBI Taxonomy" id="4577"/>
    <lineage>
        <taxon>Eukaryota</taxon>
        <taxon>Viridiplantae</taxon>
        <taxon>Streptophyta</taxon>
        <taxon>Embryophyta</taxon>
        <taxon>Tracheophyta</taxon>
        <taxon>Spermatophyta</taxon>
        <taxon>Magnoliopsida</taxon>
        <taxon>Liliopsida</taxon>
        <taxon>Poales</taxon>
        <taxon>Poaceae</taxon>
        <taxon>PACMAD clade</taxon>
        <taxon>Panicoideae</taxon>
        <taxon>Andropogonodae</taxon>
        <taxon>Andropogoneae</taxon>
        <taxon>Tripsacinae</taxon>
        <taxon>Zea</taxon>
    </lineage>
</organism>